<feature type="binding site" evidence="11">
    <location>
        <begin position="271"/>
        <end position="285"/>
    </location>
    <ligand>
        <name>NAD(+)</name>
        <dbReference type="ChEBI" id="CHEBI:57540"/>
    </ligand>
</feature>
<feature type="domain" description="tRNA uridine 5-carboxymethylaminomethyl modification enzyme C-terminal subdomain" evidence="13">
    <location>
        <begin position="538"/>
        <end position="609"/>
    </location>
</feature>
<dbReference type="HAMAP" id="MF_00129">
    <property type="entry name" value="MnmG_GidA"/>
    <property type="match status" value="1"/>
</dbReference>
<evidence type="ECO:0000256" key="1">
    <source>
        <dbReference type="ARBA" id="ARBA00001974"/>
    </source>
</evidence>
<keyword evidence="11" id="KW-0963">Cytoplasm</keyword>
<evidence type="ECO:0000256" key="8">
    <source>
        <dbReference type="ARBA" id="ARBA00023027"/>
    </source>
</evidence>
<comment type="similarity">
    <text evidence="3 11">Belongs to the MnmG family.</text>
</comment>
<dbReference type="AlphaFoldDB" id="A0A2T6KLZ3"/>
<feature type="binding site" evidence="11">
    <location>
        <begin position="12"/>
        <end position="17"/>
    </location>
    <ligand>
        <name>FAD</name>
        <dbReference type="ChEBI" id="CHEBI:57692"/>
    </ligand>
</feature>
<dbReference type="PANTHER" id="PTHR11806">
    <property type="entry name" value="GLUCOSE INHIBITED DIVISION PROTEIN A"/>
    <property type="match status" value="1"/>
</dbReference>
<dbReference type="SMART" id="SM01228">
    <property type="entry name" value="GIDA_assoc_3"/>
    <property type="match status" value="1"/>
</dbReference>
<evidence type="ECO:0000256" key="7">
    <source>
        <dbReference type="ARBA" id="ARBA00022827"/>
    </source>
</evidence>
<dbReference type="InterPro" id="IPR020595">
    <property type="entry name" value="MnmG-rel_CS"/>
</dbReference>
<evidence type="ECO:0000256" key="6">
    <source>
        <dbReference type="ARBA" id="ARBA00022694"/>
    </source>
</evidence>
<dbReference type="PRINTS" id="PR00411">
    <property type="entry name" value="PNDRDTASEI"/>
</dbReference>
<name>A0A2T6KLZ3_9RHOB</name>
<dbReference type="GO" id="GO:0030488">
    <property type="term" value="P:tRNA methylation"/>
    <property type="evidence" value="ECO:0007669"/>
    <property type="project" value="TreeGrafter"/>
</dbReference>
<comment type="cofactor">
    <cofactor evidence="1 11">
        <name>FAD</name>
        <dbReference type="ChEBI" id="CHEBI:57692"/>
    </cofactor>
</comment>
<evidence type="ECO:0000256" key="10">
    <source>
        <dbReference type="ARBA" id="ARBA00031800"/>
    </source>
</evidence>
<dbReference type="Pfam" id="PF01134">
    <property type="entry name" value="GIDA"/>
    <property type="match status" value="1"/>
</dbReference>
<evidence type="ECO:0000313" key="14">
    <source>
        <dbReference type="EMBL" id="PUB17177.1"/>
    </source>
</evidence>
<feature type="region of interest" description="Disordered" evidence="12">
    <location>
        <begin position="197"/>
        <end position="225"/>
    </location>
</feature>
<dbReference type="NCBIfam" id="TIGR00136">
    <property type="entry name" value="mnmG_gidA"/>
    <property type="match status" value="1"/>
</dbReference>
<evidence type="ECO:0000256" key="5">
    <source>
        <dbReference type="ARBA" id="ARBA00022630"/>
    </source>
</evidence>
<dbReference type="InterPro" id="IPR047001">
    <property type="entry name" value="MnmG_C_subdom"/>
</dbReference>
<evidence type="ECO:0000256" key="2">
    <source>
        <dbReference type="ARBA" id="ARBA00003717"/>
    </source>
</evidence>
<dbReference type="Pfam" id="PF13932">
    <property type="entry name" value="SAM_GIDA_C"/>
    <property type="match status" value="1"/>
</dbReference>
<dbReference type="InterPro" id="IPR004416">
    <property type="entry name" value="MnmG"/>
</dbReference>
<evidence type="ECO:0000313" key="15">
    <source>
        <dbReference type="Proteomes" id="UP000244523"/>
    </source>
</evidence>
<dbReference type="GO" id="GO:0050660">
    <property type="term" value="F:flavin adenine dinucleotide binding"/>
    <property type="evidence" value="ECO:0007669"/>
    <property type="project" value="UniProtKB-UniRule"/>
</dbReference>
<reference evidence="14 15" key="1">
    <citation type="submission" date="2018-04" db="EMBL/GenBank/DDBJ databases">
        <title>Genomic Encyclopedia of Archaeal and Bacterial Type Strains, Phase II (KMG-II): from individual species to whole genera.</title>
        <authorList>
            <person name="Goeker M."/>
        </authorList>
    </citation>
    <scope>NUCLEOTIDE SEQUENCE [LARGE SCALE GENOMIC DNA]</scope>
    <source>
        <strain evidence="14 15">DSM 29955</strain>
    </source>
</reference>
<evidence type="ECO:0000259" key="13">
    <source>
        <dbReference type="SMART" id="SM01228"/>
    </source>
</evidence>
<keyword evidence="8 11" id="KW-0520">NAD</keyword>
<keyword evidence="15" id="KW-1185">Reference proteome</keyword>
<sequence>MKHLAFDVIVIGGGHAGAEAAHVAARFGAATALITLSKDSIGVMSCNPAIGGLGKGHLVREIDALDGVMGRIADSAGIQFRLLNRKKGPAVQGPRAQADRAIYRRNMQYELLNCPNLTVIEGEAVDLIMQKDRVSGVIMADGAEVASSTVVLTTGTFLRGVIHIGDVSRPGGRMGDKPSVKMAERLDSFALPLGRLKTGTPPRLDGRSISWDDLERQPSDKDPSFFSFLTSQTSAPQIDCGITHTNVQTHDIIRENLERSAMYGGHIDGVGPRYCPSIEDKIVRFADKDSHQIFLEPEGIDTHTVYPNGISTSLPEDVQADYVHSIFGLENAVIVQPGYAIEYDYVDPRALRQTLELKDVPGLYLAGQINGTTGYEEAAAQGLVAGLNAAAASCGKEAVHFSRRDSYIGVMLDDLITRGVSEPYRMFTSRAEFRLSLRADNADQRLTERGRVVGIVSDTRWRAFSEKNKMLASAKDYLSDLSFSAREIASTGVRLSPDGPKRTALDALSLTDFDFPQLDLLTQTDLDEEIRQQIKRDALYAHYVARQDKDVAALARDEDKLIPQNFDFSQISGLSNELVAKLSAARPASLAHANKVDGMTPAALVLLLSALKRYKSPQTGT</sequence>
<comment type="function">
    <text evidence="2 11">NAD-binding protein involved in the addition of a carboxymethylaminomethyl (cmnm) group at the wobble position (U34) of certain tRNAs, forming tRNA-cmnm(5)s(2)U34.</text>
</comment>
<dbReference type="EMBL" id="QBUD01000002">
    <property type="protein sequence ID" value="PUB17177.1"/>
    <property type="molecule type" value="Genomic_DNA"/>
</dbReference>
<evidence type="ECO:0000256" key="12">
    <source>
        <dbReference type="SAM" id="MobiDB-lite"/>
    </source>
</evidence>
<comment type="subcellular location">
    <subcellularLocation>
        <location evidence="11">Cytoplasm</location>
    </subcellularLocation>
</comment>
<evidence type="ECO:0000256" key="4">
    <source>
        <dbReference type="ARBA" id="ARBA00020461"/>
    </source>
</evidence>
<feature type="compositionally biased region" description="Basic and acidic residues" evidence="12">
    <location>
        <begin position="213"/>
        <end position="223"/>
    </location>
</feature>
<keyword evidence="6 11" id="KW-0819">tRNA processing</keyword>
<dbReference type="InterPro" id="IPR002218">
    <property type="entry name" value="MnmG-rel"/>
</dbReference>
<comment type="caution">
    <text evidence="14">The sequence shown here is derived from an EMBL/GenBank/DDBJ whole genome shotgun (WGS) entry which is preliminary data.</text>
</comment>
<gene>
    <name evidence="11" type="primary">mnmG</name>
    <name evidence="11" type="synonym">gidA</name>
    <name evidence="14" type="ORF">C8N45_102187</name>
</gene>
<dbReference type="GO" id="GO:0005829">
    <property type="term" value="C:cytosol"/>
    <property type="evidence" value="ECO:0007669"/>
    <property type="project" value="TreeGrafter"/>
</dbReference>
<proteinExistence type="inferred from homology"/>
<dbReference type="InterPro" id="IPR026904">
    <property type="entry name" value="MnmG_C"/>
</dbReference>
<dbReference type="InterPro" id="IPR049312">
    <property type="entry name" value="GIDA_C_N"/>
</dbReference>
<dbReference type="RefSeq" id="WP_108385344.1">
    <property type="nucleotide sequence ID" value="NZ_QBUD01000002.1"/>
</dbReference>
<evidence type="ECO:0000256" key="11">
    <source>
        <dbReference type="HAMAP-Rule" id="MF_00129"/>
    </source>
</evidence>
<dbReference type="PROSITE" id="PS01281">
    <property type="entry name" value="GIDA_2"/>
    <property type="match status" value="1"/>
</dbReference>
<keyword evidence="7 11" id="KW-0274">FAD</keyword>
<dbReference type="Gene3D" id="1.10.150.570">
    <property type="entry name" value="GidA associated domain, C-terminal subdomain"/>
    <property type="match status" value="1"/>
</dbReference>
<protein>
    <recommendedName>
        <fullName evidence="4 11">tRNA uridine 5-carboxymethylaminomethyl modification enzyme MnmG</fullName>
    </recommendedName>
    <alternativeName>
        <fullName evidence="10 11">Glucose-inhibited division protein A</fullName>
    </alternativeName>
</protein>
<dbReference type="Gene3D" id="3.50.50.60">
    <property type="entry name" value="FAD/NAD(P)-binding domain"/>
    <property type="match status" value="2"/>
</dbReference>
<dbReference type="FunFam" id="3.50.50.60:FF:000082">
    <property type="entry name" value="protein MTO1 homolog, mitochondrial isoform X1"/>
    <property type="match status" value="1"/>
</dbReference>
<dbReference type="InterPro" id="IPR036188">
    <property type="entry name" value="FAD/NAD-bd_sf"/>
</dbReference>
<dbReference type="SUPFAM" id="SSF51905">
    <property type="entry name" value="FAD/NAD(P)-binding domain"/>
    <property type="match status" value="1"/>
</dbReference>
<dbReference type="InterPro" id="IPR040131">
    <property type="entry name" value="MnmG_N"/>
</dbReference>
<accession>A0A2T6KLZ3</accession>
<dbReference type="FunFam" id="1.10.150.570:FF:000001">
    <property type="entry name" value="tRNA uridine 5-carboxymethylaminomethyl modification enzyme MnmG"/>
    <property type="match status" value="1"/>
</dbReference>
<evidence type="ECO:0000256" key="3">
    <source>
        <dbReference type="ARBA" id="ARBA00007653"/>
    </source>
</evidence>
<keyword evidence="5 11" id="KW-0285">Flavoprotein</keyword>
<dbReference type="OrthoDB" id="9815560at2"/>
<dbReference type="Pfam" id="PF21680">
    <property type="entry name" value="GIDA_C_1st"/>
    <property type="match status" value="1"/>
</dbReference>
<dbReference type="FunFam" id="3.50.50.60:FF:000002">
    <property type="entry name" value="tRNA uridine 5-carboxymethylaminomethyl modification enzyme MnmG"/>
    <property type="match status" value="1"/>
</dbReference>
<dbReference type="PANTHER" id="PTHR11806:SF0">
    <property type="entry name" value="PROTEIN MTO1 HOMOLOG, MITOCHONDRIAL"/>
    <property type="match status" value="1"/>
</dbReference>
<dbReference type="Proteomes" id="UP000244523">
    <property type="component" value="Unassembled WGS sequence"/>
</dbReference>
<evidence type="ECO:0000256" key="9">
    <source>
        <dbReference type="ARBA" id="ARBA00025948"/>
    </source>
</evidence>
<dbReference type="GO" id="GO:0002098">
    <property type="term" value="P:tRNA wobble uridine modification"/>
    <property type="evidence" value="ECO:0007669"/>
    <property type="project" value="InterPro"/>
</dbReference>
<dbReference type="PROSITE" id="PS01280">
    <property type="entry name" value="GIDA_1"/>
    <property type="match status" value="1"/>
</dbReference>
<comment type="subunit">
    <text evidence="9 11">Homodimer. Heterotetramer of two MnmE and two MnmG subunits.</text>
</comment>
<dbReference type="InterPro" id="IPR044920">
    <property type="entry name" value="MnmG_C_subdom_sf"/>
</dbReference>
<comment type="caution">
    <text evidence="11">Lacks conserved residue(s) required for the propagation of feature annotation.</text>
</comment>
<organism evidence="14 15">
    <name type="scientific">Yoonia sediminilitoris</name>
    <dbReference type="NCBI Taxonomy" id="1286148"/>
    <lineage>
        <taxon>Bacteria</taxon>
        <taxon>Pseudomonadati</taxon>
        <taxon>Pseudomonadota</taxon>
        <taxon>Alphaproteobacteria</taxon>
        <taxon>Rhodobacterales</taxon>
        <taxon>Paracoccaceae</taxon>
        <taxon>Yoonia</taxon>
    </lineage>
</organism>